<keyword evidence="2" id="KW-1185">Reference proteome</keyword>
<protein>
    <submittedName>
        <fullName evidence="1">Uncharacterized protein</fullName>
    </submittedName>
</protein>
<name>A0AAV0CP34_9ASTE</name>
<dbReference type="EMBL" id="CAMAPF010000031">
    <property type="protein sequence ID" value="CAH9077686.1"/>
    <property type="molecule type" value="Genomic_DNA"/>
</dbReference>
<sequence length="99" mass="11462">MSKPLSIEKLQKQQNIEKSIFKKSSEIDFENVFKQILILIFQKSKNIVENRSAKPKISKNQFFKMGGFSREISFADPKNAEKSNLFHASALIPHVDPYF</sequence>
<comment type="caution">
    <text evidence="1">The sequence shown here is derived from an EMBL/GenBank/DDBJ whole genome shotgun (WGS) entry which is preliminary data.</text>
</comment>
<organism evidence="1 2">
    <name type="scientific">Cuscuta epithymum</name>
    <dbReference type="NCBI Taxonomy" id="186058"/>
    <lineage>
        <taxon>Eukaryota</taxon>
        <taxon>Viridiplantae</taxon>
        <taxon>Streptophyta</taxon>
        <taxon>Embryophyta</taxon>
        <taxon>Tracheophyta</taxon>
        <taxon>Spermatophyta</taxon>
        <taxon>Magnoliopsida</taxon>
        <taxon>eudicotyledons</taxon>
        <taxon>Gunneridae</taxon>
        <taxon>Pentapetalae</taxon>
        <taxon>asterids</taxon>
        <taxon>lamiids</taxon>
        <taxon>Solanales</taxon>
        <taxon>Convolvulaceae</taxon>
        <taxon>Cuscuteae</taxon>
        <taxon>Cuscuta</taxon>
        <taxon>Cuscuta subgen. Cuscuta</taxon>
    </lineage>
</organism>
<proteinExistence type="predicted"/>
<dbReference type="Proteomes" id="UP001152523">
    <property type="component" value="Unassembled WGS sequence"/>
</dbReference>
<accession>A0AAV0CP34</accession>
<reference evidence="1" key="1">
    <citation type="submission" date="2022-07" db="EMBL/GenBank/DDBJ databases">
        <authorList>
            <person name="Macas J."/>
            <person name="Novak P."/>
            <person name="Neumann P."/>
        </authorList>
    </citation>
    <scope>NUCLEOTIDE SEQUENCE</scope>
</reference>
<gene>
    <name evidence="1" type="ORF">CEPIT_LOCUS6277</name>
</gene>
<evidence type="ECO:0000313" key="1">
    <source>
        <dbReference type="EMBL" id="CAH9077686.1"/>
    </source>
</evidence>
<evidence type="ECO:0000313" key="2">
    <source>
        <dbReference type="Proteomes" id="UP001152523"/>
    </source>
</evidence>
<dbReference type="AlphaFoldDB" id="A0AAV0CP34"/>